<evidence type="ECO:0000313" key="2">
    <source>
        <dbReference type="EMBL" id="WBW74962.1"/>
    </source>
</evidence>
<evidence type="ECO:0000313" key="3">
    <source>
        <dbReference type="Proteomes" id="UP001212411"/>
    </source>
</evidence>
<evidence type="ECO:0000256" key="1">
    <source>
        <dbReference type="SAM" id="MobiDB-lite"/>
    </source>
</evidence>
<organism evidence="2 3">
    <name type="scientific">Schizosaccharomyces osmophilus</name>
    <dbReference type="NCBI Taxonomy" id="2545709"/>
    <lineage>
        <taxon>Eukaryota</taxon>
        <taxon>Fungi</taxon>
        <taxon>Dikarya</taxon>
        <taxon>Ascomycota</taxon>
        <taxon>Taphrinomycotina</taxon>
        <taxon>Schizosaccharomycetes</taxon>
        <taxon>Schizosaccharomycetales</taxon>
        <taxon>Schizosaccharomycetaceae</taxon>
        <taxon>Schizosaccharomyces</taxon>
    </lineage>
</organism>
<reference evidence="2 3" key="1">
    <citation type="journal article" date="2023" name="G3 (Bethesda)">
        <title>A high-quality reference genome for the fission yeast Schizosaccharomyces osmophilus.</title>
        <authorList>
            <person name="Jia G.S."/>
            <person name="Zhang W.C."/>
            <person name="Liang Y."/>
            <person name="Liu X.H."/>
            <person name="Rhind N."/>
            <person name="Pidoux A."/>
            <person name="Brysch-Herzberg M."/>
            <person name="Du L.L."/>
        </authorList>
    </citation>
    <scope>NUCLEOTIDE SEQUENCE [LARGE SCALE GENOMIC DNA]</scope>
    <source>
        <strain evidence="2 3">CBS 15793</strain>
    </source>
</reference>
<name>A0AAE9WEP8_9SCHI</name>
<dbReference type="GeneID" id="80878026"/>
<dbReference type="Proteomes" id="UP001212411">
    <property type="component" value="Chromosome 3"/>
</dbReference>
<dbReference type="InterPro" id="IPR018800">
    <property type="entry name" value="PRCC"/>
</dbReference>
<feature type="compositionally biased region" description="Basic residues" evidence="1">
    <location>
        <begin position="94"/>
        <end position="105"/>
    </location>
</feature>
<sequence>MSLVSYDSSDSDEEYEKKTGTRSTSNENLFQHARKIPKGMGNHEKIESNSPLNMDNKIHHNVDLKEDDADRHKSSPSKHLNGPVMLNQLLPAPHHGKNILPKKSKRSDIEAETVRGNTKPNDDESSPFADVPNDIENASTGFISLFNVSTPYRHAHEGSTANEPCYEPVFVKPQRKKQRINTESLKDSNENSSLQFSKPQDTEKAPSPEADIIEGRRKEKVRLIDVDMNQLPKVDTQEYTSATPSIKSVAPGRHQLSSLVGMAASQKESFEAYFEQQRANKKASSKSYGF</sequence>
<feature type="region of interest" description="Disordered" evidence="1">
    <location>
        <begin position="1"/>
        <end position="134"/>
    </location>
</feature>
<feature type="region of interest" description="Disordered" evidence="1">
    <location>
        <begin position="173"/>
        <end position="216"/>
    </location>
</feature>
<gene>
    <name evidence="2" type="primary">cwf20</name>
    <name evidence="2" type="ORF">SOMG_04554</name>
</gene>
<proteinExistence type="predicted"/>
<accession>A0AAE9WEP8</accession>
<dbReference type="Pfam" id="PF10253">
    <property type="entry name" value="PRCC"/>
    <property type="match status" value="1"/>
</dbReference>
<keyword evidence="3" id="KW-1185">Reference proteome</keyword>
<protein>
    <submittedName>
        <fullName evidence="2">Complexed with Cdc5 protein Cwf20</fullName>
    </submittedName>
</protein>
<dbReference type="KEGG" id="som:SOMG_04554"/>
<dbReference type="AlphaFoldDB" id="A0AAE9WEP8"/>
<dbReference type="EMBL" id="CP115613">
    <property type="protein sequence ID" value="WBW74962.1"/>
    <property type="molecule type" value="Genomic_DNA"/>
</dbReference>
<feature type="compositionally biased region" description="Polar residues" evidence="1">
    <location>
        <begin position="190"/>
        <end position="199"/>
    </location>
</feature>
<dbReference type="RefSeq" id="XP_056039205.1">
    <property type="nucleotide sequence ID" value="XM_056183337.1"/>
</dbReference>
<feature type="compositionally biased region" description="Basic and acidic residues" evidence="1">
    <location>
        <begin position="56"/>
        <end position="73"/>
    </location>
</feature>